<evidence type="ECO:0000313" key="8">
    <source>
        <dbReference type="Proteomes" id="UP000323594"/>
    </source>
</evidence>
<dbReference type="InterPro" id="IPR010982">
    <property type="entry name" value="Lambda_DNA-bd_dom_sf"/>
</dbReference>
<feature type="domain" description="HTH cro/C1-type" evidence="4">
    <location>
        <begin position="16"/>
        <end position="70"/>
    </location>
</feature>
<dbReference type="Pfam" id="PF01381">
    <property type="entry name" value="HTH_3"/>
    <property type="match status" value="1"/>
</dbReference>
<accession>A0A0B7H0T0</accession>
<dbReference type="PANTHER" id="PTHR46797:SF23">
    <property type="entry name" value="HTH-TYPE TRANSCRIPTIONAL REGULATOR SUTR"/>
    <property type="match status" value="1"/>
</dbReference>
<name>A0A0B7H0T0_TREPH</name>
<evidence type="ECO:0000313" key="5">
    <source>
        <dbReference type="EMBL" id="CEM62501.1"/>
    </source>
</evidence>
<dbReference type="AlphaFoldDB" id="A0A0B7H0T0"/>
<dbReference type="OrthoDB" id="362488at2"/>
<dbReference type="EMBL" id="CP042817">
    <property type="protein sequence ID" value="QEJ97132.1"/>
    <property type="molecule type" value="Genomic_DNA"/>
</dbReference>
<dbReference type="InterPro" id="IPR001387">
    <property type="entry name" value="Cro/C1-type_HTH"/>
</dbReference>
<evidence type="ECO:0000313" key="7">
    <source>
        <dbReference type="Proteomes" id="UP000042527"/>
    </source>
</evidence>
<reference evidence="7" key="2">
    <citation type="submission" date="2015-01" db="EMBL/GenBank/DDBJ databases">
        <authorList>
            <person name="Manzoor Shahid"/>
            <person name="Zubair Saima"/>
        </authorList>
    </citation>
    <scope>NUCLEOTIDE SEQUENCE [LARGE SCALE GENOMIC DNA]</scope>
    <source>
        <strain evidence="7">V1</strain>
    </source>
</reference>
<evidence type="ECO:0000313" key="6">
    <source>
        <dbReference type="EMBL" id="QEJ97132.1"/>
    </source>
</evidence>
<dbReference type="EMBL" id="CDNC01000034">
    <property type="protein sequence ID" value="CEM62501.1"/>
    <property type="molecule type" value="Genomic_DNA"/>
</dbReference>
<evidence type="ECO:0000256" key="2">
    <source>
        <dbReference type="ARBA" id="ARBA00023125"/>
    </source>
</evidence>
<dbReference type="PROSITE" id="PS50943">
    <property type="entry name" value="HTH_CROC1"/>
    <property type="match status" value="1"/>
</dbReference>
<dbReference type="Gene3D" id="1.10.260.40">
    <property type="entry name" value="lambda repressor-like DNA-binding domains"/>
    <property type="match status" value="1"/>
</dbReference>
<keyword evidence="2 5" id="KW-0238">DNA-binding</keyword>
<reference evidence="6 8" key="3">
    <citation type="submission" date="2019-08" db="EMBL/GenBank/DDBJ databases">
        <authorList>
            <person name="Kuhnert P."/>
        </authorList>
    </citation>
    <scope>NUCLEOTIDE SEQUENCE [LARGE SCALE GENOMIC DNA]</scope>
    <source>
        <strain evidence="6 8">B36.5</strain>
    </source>
</reference>
<protein>
    <submittedName>
        <fullName evidence="5">DNA-binding helix-turn-helix protein</fullName>
    </submittedName>
    <submittedName>
        <fullName evidence="6">Helix-turn-helix transcriptional regulator</fullName>
    </submittedName>
</protein>
<keyword evidence="7" id="KW-1185">Reference proteome</keyword>
<sequence>MSDEFYNFSEILAKNLKRLRRRENISQMELALRANLSTTFINSIENQQRWVSPSTLSKLAKSLQAYPHELFLSDDAPQNTFTGNSEHQHMITELRDILEKYT</sequence>
<dbReference type="GO" id="GO:0003700">
    <property type="term" value="F:DNA-binding transcription factor activity"/>
    <property type="evidence" value="ECO:0007669"/>
    <property type="project" value="TreeGrafter"/>
</dbReference>
<organism evidence="5 7">
    <name type="scientific">Treponema phagedenis</name>
    <dbReference type="NCBI Taxonomy" id="162"/>
    <lineage>
        <taxon>Bacteria</taxon>
        <taxon>Pseudomonadati</taxon>
        <taxon>Spirochaetota</taxon>
        <taxon>Spirochaetia</taxon>
        <taxon>Spirochaetales</taxon>
        <taxon>Treponemataceae</taxon>
        <taxon>Treponema</taxon>
    </lineage>
</organism>
<dbReference type="GO" id="GO:0005829">
    <property type="term" value="C:cytosol"/>
    <property type="evidence" value="ECO:0007669"/>
    <property type="project" value="TreeGrafter"/>
</dbReference>
<dbReference type="GeneID" id="57752010"/>
<evidence type="ECO:0000259" key="4">
    <source>
        <dbReference type="PROSITE" id="PS50943"/>
    </source>
</evidence>
<dbReference type="Proteomes" id="UP000042527">
    <property type="component" value="Unassembled WGS sequence"/>
</dbReference>
<dbReference type="SUPFAM" id="SSF47413">
    <property type="entry name" value="lambda repressor-like DNA-binding domains"/>
    <property type="match status" value="1"/>
</dbReference>
<dbReference type="RefSeq" id="WP_002697313.1">
    <property type="nucleotide sequence ID" value="NZ_CDNC01000034.1"/>
</dbReference>
<evidence type="ECO:0000256" key="1">
    <source>
        <dbReference type="ARBA" id="ARBA00023015"/>
    </source>
</evidence>
<keyword evidence="1" id="KW-0805">Transcription regulation</keyword>
<dbReference type="PANTHER" id="PTHR46797">
    <property type="entry name" value="HTH-TYPE TRANSCRIPTIONAL REGULATOR"/>
    <property type="match status" value="1"/>
</dbReference>
<reference evidence="5" key="1">
    <citation type="submission" date="2015-01" db="EMBL/GenBank/DDBJ databases">
        <authorList>
            <person name="Xiang T."/>
            <person name="Song Y."/>
            <person name="Huang L."/>
            <person name="Wang B."/>
            <person name="Wu P."/>
        </authorList>
    </citation>
    <scope>NUCLEOTIDE SEQUENCE [LARGE SCALE GENOMIC DNA]</scope>
    <source>
        <strain evidence="5">V1</strain>
    </source>
</reference>
<gene>
    <name evidence="6" type="ORF">FUT82_03455</name>
    <name evidence="5" type="ORF">TPHV1_40004</name>
</gene>
<evidence type="ECO:0000256" key="3">
    <source>
        <dbReference type="ARBA" id="ARBA00023163"/>
    </source>
</evidence>
<keyword evidence="3" id="KW-0804">Transcription</keyword>
<dbReference type="Proteomes" id="UP000323594">
    <property type="component" value="Chromosome"/>
</dbReference>
<dbReference type="InterPro" id="IPR050807">
    <property type="entry name" value="TransReg_Diox_bact_type"/>
</dbReference>
<dbReference type="GO" id="GO:0003677">
    <property type="term" value="F:DNA binding"/>
    <property type="evidence" value="ECO:0007669"/>
    <property type="project" value="UniProtKB-KW"/>
</dbReference>
<proteinExistence type="predicted"/>
<dbReference type="CDD" id="cd00093">
    <property type="entry name" value="HTH_XRE"/>
    <property type="match status" value="1"/>
</dbReference>
<dbReference type="SMART" id="SM00530">
    <property type="entry name" value="HTH_XRE"/>
    <property type="match status" value="1"/>
</dbReference>